<dbReference type="AlphaFoldDB" id="A0A4Q9RDY3"/>
<comment type="caution">
    <text evidence="2">The sequence shown here is derived from an EMBL/GenBank/DDBJ whole genome shotgun (WGS) entry which is preliminary data.</text>
</comment>
<keyword evidence="1" id="KW-0812">Transmembrane</keyword>
<protein>
    <submittedName>
        <fullName evidence="2">DUF2802 domain-containing protein</fullName>
    </submittedName>
</protein>
<dbReference type="Pfam" id="PF10975">
    <property type="entry name" value="DUF2802"/>
    <property type="match status" value="1"/>
</dbReference>
<evidence type="ECO:0000256" key="1">
    <source>
        <dbReference type="SAM" id="Phobius"/>
    </source>
</evidence>
<reference evidence="2 3" key="1">
    <citation type="submission" date="2018-06" db="EMBL/GenBank/DDBJ databases">
        <title>Three novel Pseudomonas species isolated from symptomatic oak.</title>
        <authorList>
            <person name="Bueno-Gonzalez V."/>
            <person name="Brady C."/>
        </authorList>
    </citation>
    <scope>NUCLEOTIDE SEQUENCE [LARGE SCALE GENOMIC DNA]</scope>
    <source>
        <strain evidence="2 3">P17C</strain>
    </source>
</reference>
<evidence type="ECO:0000313" key="2">
    <source>
        <dbReference type="EMBL" id="TBU98273.1"/>
    </source>
</evidence>
<proteinExistence type="predicted"/>
<keyword evidence="1" id="KW-1133">Transmembrane helix</keyword>
<keyword evidence="1" id="KW-0472">Membrane</keyword>
<evidence type="ECO:0000313" key="3">
    <source>
        <dbReference type="Proteomes" id="UP000292639"/>
    </source>
</evidence>
<dbReference type="Proteomes" id="UP000292639">
    <property type="component" value="Unassembled WGS sequence"/>
</dbReference>
<feature type="transmembrane region" description="Helical" evidence="1">
    <location>
        <begin position="6"/>
        <end position="28"/>
    </location>
</feature>
<organism evidence="2 3">
    <name type="scientific">Stutzerimonas kirkiae</name>
    <dbReference type="NCBI Taxonomy" id="2211392"/>
    <lineage>
        <taxon>Bacteria</taxon>
        <taxon>Pseudomonadati</taxon>
        <taxon>Pseudomonadota</taxon>
        <taxon>Gammaproteobacteria</taxon>
        <taxon>Pseudomonadales</taxon>
        <taxon>Pseudomonadaceae</taxon>
        <taxon>Stutzerimonas</taxon>
    </lineage>
</organism>
<keyword evidence="3" id="KW-1185">Reference proteome</keyword>
<accession>A0A4Q9RDY3</accession>
<sequence length="143" mass="15662">MLIASLVGAVIALAVCCCGLLGLCLWLLRAQRIQAQRQGERDAVRDRRIRELGSLLDTYLEGNVRMGDDLHELRRLVDPLPDKIGQLELRDPNNFSFSQAAKLVGMGATVEDLTQSCGLSHSEAELMSKLHQAKGKQVPSGKP</sequence>
<dbReference type="OrthoDB" id="7068231at2"/>
<dbReference type="InterPro" id="IPR021244">
    <property type="entry name" value="DUF2802"/>
</dbReference>
<dbReference type="EMBL" id="QJUP01000005">
    <property type="protein sequence ID" value="TBU98273.1"/>
    <property type="molecule type" value="Genomic_DNA"/>
</dbReference>
<dbReference type="RefSeq" id="WP_131185251.1">
    <property type="nucleotide sequence ID" value="NZ_QJUO01000024.1"/>
</dbReference>
<gene>
    <name evidence="2" type="ORF">DNJ96_05650</name>
</gene>
<name>A0A4Q9RDY3_9GAMM</name>